<accession>A0ABS7JFC0</accession>
<dbReference type="SUPFAM" id="SSF47384">
    <property type="entry name" value="Homodimeric domain of signal transducing histidine kinase"/>
    <property type="match status" value="1"/>
</dbReference>
<dbReference type="RefSeq" id="WP_221597192.1">
    <property type="nucleotide sequence ID" value="NZ_JAIGNQ010000001.1"/>
</dbReference>
<feature type="transmembrane region" description="Helical" evidence="10">
    <location>
        <begin position="168"/>
        <end position="186"/>
    </location>
</feature>
<dbReference type="SUPFAM" id="SSF55874">
    <property type="entry name" value="ATPase domain of HSP90 chaperone/DNA topoisomerase II/histidine kinase"/>
    <property type="match status" value="1"/>
</dbReference>
<dbReference type="PRINTS" id="PR00344">
    <property type="entry name" value="BCTRLSENSOR"/>
</dbReference>
<keyword evidence="8 13" id="KW-0418">Kinase</keyword>
<dbReference type="CDD" id="cd00075">
    <property type="entry name" value="HATPase"/>
    <property type="match status" value="1"/>
</dbReference>
<dbReference type="InterPro" id="IPR003594">
    <property type="entry name" value="HATPase_dom"/>
</dbReference>
<name>A0ABS7JFC0_9SPHN</name>
<evidence type="ECO:0000313" key="13">
    <source>
        <dbReference type="EMBL" id="MBX7487731.1"/>
    </source>
</evidence>
<dbReference type="GO" id="GO:0016301">
    <property type="term" value="F:kinase activity"/>
    <property type="evidence" value="ECO:0007669"/>
    <property type="project" value="UniProtKB-KW"/>
</dbReference>
<organism evidence="13 14">
    <name type="scientific">Qipengyuania pacifica</name>
    <dbReference type="NCBI Taxonomy" id="2860199"/>
    <lineage>
        <taxon>Bacteria</taxon>
        <taxon>Pseudomonadati</taxon>
        <taxon>Pseudomonadota</taxon>
        <taxon>Alphaproteobacteria</taxon>
        <taxon>Sphingomonadales</taxon>
        <taxon>Erythrobacteraceae</taxon>
        <taxon>Qipengyuania</taxon>
    </lineage>
</organism>
<evidence type="ECO:0000256" key="7">
    <source>
        <dbReference type="ARBA" id="ARBA00022741"/>
    </source>
</evidence>
<comment type="caution">
    <text evidence="13">The sequence shown here is derived from an EMBL/GenBank/DDBJ whole genome shotgun (WGS) entry which is preliminary data.</text>
</comment>
<evidence type="ECO:0000256" key="9">
    <source>
        <dbReference type="ARBA" id="ARBA00022840"/>
    </source>
</evidence>
<dbReference type="PROSITE" id="PS50109">
    <property type="entry name" value="HIS_KIN"/>
    <property type="match status" value="1"/>
</dbReference>
<dbReference type="Gene3D" id="3.30.565.10">
    <property type="entry name" value="Histidine kinase-like ATPase, C-terminal domain"/>
    <property type="match status" value="1"/>
</dbReference>
<sequence length="442" mass="48582">MTRHSLWPKGLTGRVILVLVLAVLFQFLAGSVLIRTGEMHIQRQDLGRRVAEQVLIAERIITAADRSDRSRLLKSLSTIHTKLELVEGSPEIGPGIDAEAREIANAIFEFEPALANYELRLSLASGSFLNLERQVIGAIEIDEDTWIGFTTQERVADWRLLLETSIRVGLIAALILGSAAVLVRTLSAPLRRLSENAQLIGTSGRIFFDDTTGPEELREVSRALNAMQERLEGVIDQRTQALLAVGHDLRTPLARLRLRVDGIEDRADRSAAREDIDQMTRMLQELLEFFETGESQLDREPTELSSLCQMIAEAFDDLGADVRFEGPDRLVIDAVHDHLARAIENLVDNAIKYGGDATITLATDPDWASVSVEDNGPGIPASQFARVMHPFERSDAARSGRHPGMGLGLSIARNVAEAHGGRLELANRSGGGLRATLTFPKK</sequence>
<keyword evidence="7" id="KW-0547">Nucleotide-binding</keyword>
<dbReference type="Gene3D" id="1.10.287.130">
    <property type="match status" value="1"/>
</dbReference>
<dbReference type="SMART" id="SM00387">
    <property type="entry name" value="HATPase_c"/>
    <property type="match status" value="1"/>
</dbReference>
<dbReference type="SMART" id="SM00388">
    <property type="entry name" value="HisKA"/>
    <property type="match status" value="1"/>
</dbReference>
<evidence type="ECO:0000256" key="5">
    <source>
        <dbReference type="ARBA" id="ARBA00022553"/>
    </source>
</evidence>
<dbReference type="InterPro" id="IPR003660">
    <property type="entry name" value="HAMP_dom"/>
</dbReference>
<evidence type="ECO:0000256" key="10">
    <source>
        <dbReference type="SAM" id="Phobius"/>
    </source>
</evidence>
<proteinExistence type="predicted"/>
<evidence type="ECO:0000256" key="8">
    <source>
        <dbReference type="ARBA" id="ARBA00022777"/>
    </source>
</evidence>
<dbReference type="InterPro" id="IPR004358">
    <property type="entry name" value="Sig_transdc_His_kin-like_C"/>
</dbReference>
<dbReference type="Proteomes" id="UP000776651">
    <property type="component" value="Unassembled WGS sequence"/>
</dbReference>
<dbReference type="Pfam" id="PF02518">
    <property type="entry name" value="HATPase_c"/>
    <property type="match status" value="1"/>
</dbReference>
<evidence type="ECO:0000256" key="4">
    <source>
        <dbReference type="ARBA" id="ARBA00022475"/>
    </source>
</evidence>
<dbReference type="PANTHER" id="PTHR44936:SF10">
    <property type="entry name" value="SENSOR PROTEIN RSTB"/>
    <property type="match status" value="1"/>
</dbReference>
<keyword evidence="9" id="KW-0067">ATP-binding</keyword>
<comment type="catalytic activity">
    <reaction evidence="1">
        <text>ATP + protein L-histidine = ADP + protein N-phospho-L-histidine.</text>
        <dbReference type="EC" id="2.7.13.3"/>
    </reaction>
</comment>
<evidence type="ECO:0000259" key="12">
    <source>
        <dbReference type="PROSITE" id="PS50885"/>
    </source>
</evidence>
<dbReference type="InterPro" id="IPR005467">
    <property type="entry name" value="His_kinase_dom"/>
</dbReference>
<keyword evidence="10" id="KW-0812">Transmembrane</keyword>
<evidence type="ECO:0000256" key="3">
    <source>
        <dbReference type="ARBA" id="ARBA00012438"/>
    </source>
</evidence>
<feature type="transmembrane region" description="Helical" evidence="10">
    <location>
        <begin position="15"/>
        <end position="34"/>
    </location>
</feature>
<dbReference type="InterPro" id="IPR036890">
    <property type="entry name" value="HATPase_C_sf"/>
</dbReference>
<dbReference type="EMBL" id="JAIGNQ010000001">
    <property type="protein sequence ID" value="MBX7487731.1"/>
    <property type="molecule type" value="Genomic_DNA"/>
</dbReference>
<feature type="domain" description="HAMP" evidence="12">
    <location>
        <begin position="184"/>
        <end position="236"/>
    </location>
</feature>
<dbReference type="InterPro" id="IPR050980">
    <property type="entry name" value="2C_sensor_his_kinase"/>
</dbReference>
<comment type="subcellular location">
    <subcellularLocation>
        <location evidence="2">Cell membrane</location>
        <topology evidence="2">Multi-pass membrane protein</topology>
    </subcellularLocation>
</comment>
<keyword evidence="5" id="KW-0597">Phosphoprotein</keyword>
<evidence type="ECO:0000256" key="1">
    <source>
        <dbReference type="ARBA" id="ARBA00000085"/>
    </source>
</evidence>
<keyword evidence="10" id="KW-0472">Membrane</keyword>
<reference evidence="13 14" key="1">
    <citation type="submission" date="2021-08" db="EMBL/GenBank/DDBJ databases">
        <title>Comparative Genomics Analysis of the Genus Qipengyuania Reveals Extensive Genetic Diversity and Metabolic Versatility, Including the Description of Fifteen Novel Species.</title>
        <authorList>
            <person name="Liu Y."/>
        </authorList>
    </citation>
    <scope>NUCLEOTIDE SEQUENCE [LARGE SCALE GENOMIC DNA]</scope>
    <source>
        <strain evidence="13 14">GH25</strain>
    </source>
</reference>
<keyword evidence="4" id="KW-1003">Cell membrane</keyword>
<protein>
    <recommendedName>
        <fullName evidence="3">histidine kinase</fullName>
        <ecNumber evidence="3">2.7.13.3</ecNumber>
    </recommendedName>
</protein>
<dbReference type="PANTHER" id="PTHR44936">
    <property type="entry name" value="SENSOR PROTEIN CREC"/>
    <property type="match status" value="1"/>
</dbReference>
<dbReference type="InterPro" id="IPR036097">
    <property type="entry name" value="HisK_dim/P_sf"/>
</dbReference>
<keyword evidence="6" id="KW-0808">Transferase</keyword>
<dbReference type="CDD" id="cd00082">
    <property type="entry name" value="HisKA"/>
    <property type="match status" value="1"/>
</dbReference>
<evidence type="ECO:0000256" key="6">
    <source>
        <dbReference type="ARBA" id="ARBA00022679"/>
    </source>
</evidence>
<keyword evidence="14" id="KW-1185">Reference proteome</keyword>
<evidence type="ECO:0000259" key="11">
    <source>
        <dbReference type="PROSITE" id="PS50109"/>
    </source>
</evidence>
<keyword evidence="10" id="KW-1133">Transmembrane helix</keyword>
<dbReference type="InterPro" id="IPR003661">
    <property type="entry name" value="HisK_dim/P_dom"/>
</dbReference>
<dbReference type="PROSITE" id="PS50885">
    <property type="entry name" value="HAMP"/>
    <property type="match status" value="1"/>
</dbReference>
<dbReference type="Pfam" id="PF00672">
    <property type="entry name" value="HAMP"/>
    <property type="match status" value="1"/>
</dbReference>
<dbReference type="SMART" id="SM00304">
    <property type="entry name" value="HAMP"/>
    <property type="match status" value="1"/>
</dbReference>
<evidence type="ECO:0000256" key="2">
    <source>
        <dbReference type="ARBA" id="ARBA00004651"/>
    </source>
</evidence>
<feature type="domain" description="Histidine kinase" evidence="11">
    <location>
        <begin position="244"/>
        <end position="442"/>
    </location>
</feature>
<dbReference type="EC" id="2.7.13.3" evidence="3"/>
<evidence type="ECO:0000313" key="14">
    <source>
        <dbReference type="Proteomes" id="UP000776651"/>
    </source>
</evidence>
<gene>
    <name evidence="13" type="ORF">K3177_04310</name>
</gene>